<name>A0A811SJS7_9POAL</name>
<evidence type="ECO:0000313" key="1">
    <source>
        <dbReference type="EMBL" id="CAD6341147.1"/>
    </source>
</evidence>
<dbReference type="AlphaFoldDB" id="A0A811SJS7"/>
<comment type="caution">
    <text evidence="1">The sequence shown here is derived from an EMBL/GenBank/DDBJ whole genome shotgun (WGS) entry which is preliminary data.</text>
</comment>
<protein>
    <submittedName>
        <fullName evidence="1">Uncharacterized protein</fullName>
    </submittedName>
</protein>
<accession>A0A811SJS7</accession>
<proteinExistence type="predicted"/>
<sequence length="123" mass="13686">MSIQESLEERLCLPLQTPLIRGPPRLRRPRTPAPVTLLRRCDRIAAKPREADSTKQAQCVLMQKPGMVAPSPNVDSETVRKYKATFRAPLSDSTQEVLQLLFGGEFDPVAMNLDMVGLDEVAN</sequence>
<evidence type="ECO:0000313" key="2">
    <source>
        <dbReference type="Proteomes" id="UP000604825"/>
    </source>
</evidence>
<keyword evidence="2" id="KW-1185">Reference proteome</keyword>
<gene>
    <name evidence="1" type="ORF">NCGR_LOCUS65245</name>
</gene>
<dbReference type="Proteomes" id="UP000604825">
    <property type="component" value="Unassembled WGS sequence"/>
</dbReference>
<reference evidence="1" key="1">
    <citation type="submission" date="2020-10" db="EMBL/GenBank/DDBJ databases">
        <authorList>
            <person name="Han B."/>
            <person name="Lu T."/>
            <person name="Zhao Q."/>
            <person name="Huang X."/>
            <person name="Zhao Y."/>
        </authorList>
    </citation>
    <scope>NUCLEOTIDE SEQUENCE</scope>
</reference>
<organism evidence="1 2">
    <name type="scientific">Miscanthus lutarioriparius</name>
    <dbReference type="NCBI Taxonomy" id="422564"/>
    <lineage>
        <taxon>Eukaryota</taxon>
        <taxon>Viridiplantae</taxon>
        <taxon>Streptophyta</taxon>
        <taxon>Embryophyta</taxon>
        <taxon>Tracheophyta</taxon>
        <taxon>Spermatophyta</taxon>
        <taxon>Magnoliopsida</taxon>
        <taxon>Liliopsida</taxon>
        <taxon>Poales</taxon>
        <taxon>Poaceae</taxon>
        <taxon>PACMAD clade</taxon>
        <taxon>Panicoideae</taxon>
        <taxon>Andropogonodae</taxon>
        <taxon>Andropogoneae</taxon>
        <taxon>Saccharinae</taxon>
        <taxon>Miscanthus</taxon>
    </lineage>
</organism>
<dbReference type="EMBL" id="CAJGYO010000138">
    <property type="protein sequence ID" value="CAD6341147.1"/>
    <property type="molecule type" value="Genomic_DNA"/>
</dbReference>